<keyword evidence="2" id="KW-0472">Membrane</keyword>
<keyword evidence="2" id="KW-0812">Transmembrane</keyword>
<dbReference type="AlphaFoldDB" id="A0AAW0R9T7"/>
<feature type="compositionally biased region" description="Low complexity" evidence="1">
    <location>
        <begin position="610"/>
        <end position="623"/>
    </location>
</feature>
<feature type="compositionally biased region" description="Polar residues" evidence="1">
    <location>
        <begin position="347"/>
        <end position="360"/>
    </location>
</feature>
<feature type="region of interest" description="Disordered" evidence="1">
    <location>
        <begin position="498"/>
        <end position="542"/>
    </location>
</feature>
<feature type="region of interest" description="Disordered" evidence="1">
    <location>
        <begin position="567"/>
        <end position="642"/>
    </location>
</feature>
<keyword evidence="2" id="KW-1133">Transmembrane helix</keyword>
<evidence type="ECO:0000256" key="1">
    <source>
        <dbReference type="SAM" id="MobiDB-lite"/>
    </source>
</evidence>
<feature type="transmembrane region" description="Helical" evidence="2">
    <location>
        <begin position="226"/>
        <end position="249"/>
    </location>
</feature>
<evidence type="ECO:0000256" key="2">
    <source>
        <dbReference type="SAM" id="Phobius"/>
    </source>
</evidence>
<feature type="compositionally biased region" description="Low complexity" evidence="1">
    <location>
        <begin position="419"/>
        <end position="428"/>
    </location>
</feature>
<organism evidence="4 5">
    <name type="scientific">Apiospora kogelbergensis</name>
    <dbReference type="NCBI Taxonomy" id="1337665"/>
    <lineage>
        <taxon>Eukaryota</taxon>
        <taxon>Fungi</taxon>
        <taxon>Dikarya</taxon>
        <taxon>Ascomycota</taxon>
        <taxon>Pezizomycotina</taxon>
        <taxon>Sordariomycetes</taxon>
        <taxon>Xylariomycetidae</taxon>
        <taxon>Amphisphaeriales</taxon>
        <taxon>Apiosporaceae</taxon>
        <taxon>Apiospora</taxon>
    </lineage>
</organism>
<feature type="signal peptide" evidence="3">
    <location>
        <begin position="1"/>
        <end position="21"/>
    </location>
</feature>
<proteinExistence type="predicted"/>
<evidence type="ECO:0000313" key="5">
    <source>
        <dbReference type="Proteomes" id="UP001392437"/>
    </source>
</evidence>
<sequence length="746" mass="77236">MARVTTILAMSLVAVTALASGNNDFISGGASIEENESGLEGLRQSVTRSIFDAEAVVGKALYQQPQNLGGTSVAIIVASITPAPTAILKSRQLPAPPNPGGGRNNPPPSPDTGSAQSALASLSAQSSADVARASSAGFESGSAIAAAQASSQIASISASLAASLSSAIASITATATPAQQLPPTTVTVTQTSTKSDLLPILPTTSNALVSDPTKNPNQVDLTVGQLAAVIIGTIIATALGAVFLTLLFTRYAKRRKAARQVYTFGPDDSGSQTALRTAYIGNEKSSPLPPTEQHPAVRTKPLAPESSQSSRRTSAYDERPSAGGETAGFGFGSFNWSNVRNSIFGGSRSQGPRLDSQQVEVRTAHKRTISNGSKPRLIRLGSRDDRLMPVSEGSRESSAGVPSPSGQLNLPSGPPSRQPSASPLNLNPPNAPFRHPSGDAVSWGSWGAMVQEPQPDGHMAVLLKEPPRHQHNLSTSTGGSSKIMDASQLAAVMAADGTMEPPLPTRQPSKHERRPSSGTLGVMNGGSSSSSGSRLEGPQSMSYPLPAFAQYEQQQDLEQHMAPQRSYWSPTDTTTLDTGSLSPISSIGALKAFPQGPDRDRRSAHGRVQSLSSSSSRYSTTTSGGAGLGRNPSQRSVDSSHRRSASVNSFLLTSSTIHTNGATFSLFAAPHHDGAGDWPPPPVPSRSYSSGSSSSSRAARNPVPRAISAVAPPMPPLALGGLPTPPPPLPRGNSTRRGPQRGSDMV</sequence>
<reference evidence="4 5" key="1">
    <citation type="submission" date="2023-01" db="EMBL/GenBank/DDBJ databases">
        <title>Analysis of 21 Apiospora genomes using comparative genomics revels a genus with tremendous synthesis potential of carbohydrate active enzymes and secondary metabolites.</title>
        <authorList>
            <person name="Sorensen T."/>
        </authorList>
    </citation>
    <scope>NUCLEOTIDE SEQUENCE [LARGE SCALE GENOMIC DNA]</scope>
    <source>
        <strain evidence="4 5">CBS 117206</strain>
    </source>
</reference>
<feature type="chain" id="PRO_5043654096" evidence="3">
    <location>
        <begin position="22"/>
        <end position="746"/>
    </location>
</feature>
<protein>
    <submittedName>
        <fullName evidence="4">Uncharacterized protein</fullName>
    </submittedName>
</protein>
<evidence type="ECO:0000256" key="3">
    <source>
        <dbReference type="SAM" id="SignalP"/>
    </source>
</evidence>
<feature type="compositionally biased region" description="Low complexity" evidence="1">
    <location>
        <begin position="685"/>
        <end position="706"/>
    </location>
</feature>
<feature type="compositionally biased region" description="Pro residues" evidence="1">
    <location>
        <begin position="94"/>
        <end position="110"/>
    </location>
</feature>
<comment type="caution">
    <text evidence="4">The sequence shown here is derived from an EMBL/GenBank/DDBJ whole genome shotgun (WGS) entry which is preliminary data.</text>
</comment>
<keyword evidence="3" id="KW-0732">Signal</keyword>
<gene>
    <name evidence="4" type="ORF">PG999_002916</name>
</gene>
<feature type="region of interest" description="Disordered" evidence="1">
    <location>
        <begin position="675"/>
        <end position="746"/>
    </location>
</feature>
<name>A0AAW0R9T7_9PEZI</name>
<accession>A0AAW0R9T7</accession>
<feature type="region of interest" description="Disordered" evidence="1">
    <location>
        <begin position="282"/>
        <end position="326"/>
    </location>
</feature>
<evidence type="ECO:0000313" key="4">
    <source>
        <dbReference type="EMBL" id="KAK8130536.1"/>
    </source>
</evidence>
<dbReference type="EMBL" id="JAQQWP010000002">
    <property type="protein sequence ID" value="KAK8130536.1"/>
    <property type="molecule type" value="Genomic_DNA"/>
</dbReference>
<dbReference type="Proteomes" id="UP001392437">
    <property type="component" value="Unassembled WGS sequence"/>
</dbReference>
<keyword evidence="5" id="KW-1185">Reference proteome</keyword>
<feature type="region of interest" description="Disordered" evidence="1">
    <location>
        <begin position="345"/>
        <end position="439"/>
    </location>
</feature>
<feature type="region of interest" description="Disordered" evidence="1">
    <location>
        <begin position="90"/>
        <end position="121"/>
    </location>
</feature>
<feature type="compositionally biased region" description="Low complexity" evidence="1">
    <location>
        <begin position="570"/>
        <end position="583"/>
    </location>
</feature>